<reference evidence="5" key="1">
    <citation type="submission" date="2012-09" db="EMBL/GenBank/DDBJ databases">
        <authorList>
            <person name="Weinstock G."/>
            <person name="Sodergren E."/>
            <person name="Clifton S."/>
            <person name="Fulton L."/>
            <person name="Fulton B."/>
            <person name="Courtney L."/>
            <person name="Fronick C."/>
            <person name="Harrison M."/>
            <person name="Strong C."/>
            <person name="Farmer C."/>
            <person name="Delehaunty K."/>
            <person name="Markovic C."/>
            <person name="Hall O."/>
            <person name="Minx P."/>
            <person name="Tomlinson C."/>
            <person name="Mitreva M."/>
            <person name="Nelson J."/>
            <person name="Hou S."/>
            <person name="Wollam A."/>
            <person name="Pepin K.H."/>
            <person name="Johnson M."/>
            <person name="Bhonagiri V."/>
            <person name="Nash W.E."/>
            <person name="Suruliraj S."/>
            <person name="Warren W."/>
            <person name="Chinwalla A."/>
            <person name="Mardis E.R."/>
            <person name="Wilson R.K."/>
        </authorList>
    </citation>
    <scope>NUCLEOTIDE SEQUENCE [LARGE SCALE GENOMIC DNA]</scope>
    <source>
        <strain evidence="5">OS1</strain>
    </source>
</reference>
<dbReference type="eggNOG" id="COG4666">
    <property type="taxonomic scope" value="Bacteria"/>
</dbReference>
<dbReference type="OrthoDB" id="464at2"/>
<keyword evidence="2" id="KW-0812">Transmembrane</keyword>
<evidence type="ECO:0000256" key="2">
    <source>
        <dbReference type="SAM" id="Phobius"/>
    </source>
</evidence>
<feature type="transmembrane region" description="Helical" evidence="2">
    <location>
        <begin position="574"/>
        <end position="597"/>
    </location>
</feature>
<dbReference type="InterPro" id="IPR011853">
    <property type="entry name" value="TRAP_DctM-Dct_fused"/>
</dbReference>
<feature type="transmembrane region" description="Helical" evidence="2">
    <location>
        <begin position="39"/>
        <end position="62"/>
    </location>
</feature>
<sequence length="649" mass="69402">MVTEDRNNDPKISSSPDESNKTKILEVESKTRQLKGWQWWLVAGIAISASLFHLYTALYGLLPAMYQRGVHWMFMGVLLFLLYPISKGRPKDKIDIWDWCFAILLAIGCLNILINWDAISQREGMPTSSDIYLGVMMIILVIEGARRSMGWPLPIVAIFALIYALFGPYFPGLLGHGGFPLKELAPFEYLRTDGIFGVPLGVSASFIFLFVLFGAFLSSSGAGKFFIDLAVALTGRSQGGPGKAAVIASGLMGTVSGSSVANAVTTGAFTIPLMKQSGYKNEFAGAVVAAASTGGQVMPPVMGAAAFIMAQFLGVAYWEIVVAAAVPATLYFASIWFMVHFRSGRIGLRKFSAENMPKLKIVLKEGWHLLLPIVTLVVFLALGYSPVKAVFWSLVLLVVVSWGGKKEYRMTPKRIVDALINGAIGAVEVAAACACSGLIIGVIGITGVGLAFSSFVLSLSHGILPFALILTMIGSIILGMGVPTTAQYIITSTLAAPALAQMGVPMFSAHLFCLYFGVLADVTPPVALATYAASGIAKSNPMKTGFTALATAAAGFLVPYMFVYNPYLLLKGDILHIILGCVTAILAVIALSAGIQGHFLSKLNIVERLAFIVLPFAIIYPSLLANLLAVTVIAVVFLLQKVRLKQYVV</sequence>
<keyword evidence="2" id="KW-1133">Transmembrane helix</keyword>
<organism evidence="4 5">
    <name type="scientific">Acetomicrobium hydrogeniformans ATCC BAA-1850</name>
    <dbReference type="NCBI Taxonomy" id="592015"/>
    <lineage>
        <taxon>Bacteria</taxon>
        <taxon>Thermotogati</taxon>
        <taxon>Synergistota</taxon>
        <taxon>Synergistia</taxon>
        <taxon>Synergistales</taxon>
        <taxon>Acetomicrobiaceae</taxon>
        <taxon>Acetomicrobium</taxon>
    </lineage>
</organism>
<accession>A0A0T5XA49</accession>
<feature type="transmembrane region" description="Helical" evidence="2">
    <location>
        <begin position="390"/>
        <end position="408"/>
    </location>
</feature>
<feature type="transmembrane region" description="Helical" evidence="2">
    <location>
        <begin position="153"/>
        <end position="174"/>
    </location>
</feature>
<feature type="transmembrane region" description="Helical" evidence="2">
    <location>
        <begin position="366"/>
        <end position="384"/>
    </location>
</feature>
<dbReference type="Proteomes" id="UP000005273">
    <property type="component" value="Unassembled WGS sequence"/>
</dbReference>
<feature type="transmembrane region" description="Helical" evidence="2">
    <location>
        <begin position="68"/>
        <end position="85"/>
    </location>
</feature>
<dbReference type="EMBL" id="ACJX03000001">
    <property type="protein sequence ID" value="KRT35235.1"/>
    <property type="molecule type" value="Genomic_DNA"/>
</dbReference>
<dbReference type="NCBIfam" id="TIGR02123">
    <property type="entry name" value="TRAP_fused"/>
    <property type="match status" value="1"/>
</dbReference>
<dbReference type="STRING" id="592015.HMPREF1705_04500"/>
<proteinExistence type="predicted"/>
<dbReference type="PANTHER" id="PTHR43849">
    <property type="entry name" value="BLL3936 PROTEIN"/>
    <property type="match status" value="1"/>
</dbReference>
<feature type="transmembrane region" description="Helical" evidence="2">
    <location>
        <begin position="194"/>
        <end position="217"/>
    </location>
</feature>
<dbReference type="RefSeq" id="WP_009202127.1">
    <property type="nucleotide sequence ID" value="NZ_ACJX03000001.1"/>
</dbReference>
<evidence type="ECO:0000313" key="4">
    <source>
        <dbReference type="EMBL" id="KRT35235.1"/>
    </source>
</evidence>
<feature type="transmembrane region" description="Helical" evidence="2">
    <location>
        <begin position="463"/>
        <end position="482"/>
    </location>
</feature>
<comment type="caution">
    <text evidence="4">The sequence shown here is derived from an EMBL/GenBank/DDBJ whole genome shotgun (WGS) entry which is preliminary data.</text>
</comment>
<feature type="transmembrane region" description="Helical" evidence="2">
    <location>
        <begin position="609"/>
        <end position="639"/>
    </location>
</feature>
<feature type="transmembrane region" description="Helical" evidence="2">
    <location>
        <begin position="97"/>
        <end position="119"/>
    </location>
</feature>
<name>A0A0T5XA49_9BACT</name>
<feature type="transmembrane region" description="Helical" evidence="2">
    <location>
        <begin position="283"/>
        <end position="310"/>
    </location>
</feature>
<evidence type="ECO:0000256" key="1">
    <source>
        <dbReference type="SAM" id="MobiDB-lite"/>
    </source>
</evidence>
<feature type="region of interest" description="Disordered" evidence="1">
    <location>
        <begin position="1"/>
        <end position="20"/>
    </location>
</feature>
<dbReference type="InterPro" id="IPR010656">
    <property type="entry name" value="DctM"/>
</dbReference>
<evidence type="ECO:0000259" key="3">
    <source>
        <dbReference type="Pfam" id="PF06808"/>
    </source>
</evidence>
<dbReference type="Pfam" id="PF06808">
    <property type="entry name" value="DctM"/>
    <property type="match status" value="1"/>
</dbReference>
<gene>
    <name evidence="4" type="ORF">HMPREF1705_04500</name>
</gene>
<evidence type="ECO:0000313" key="5">
    <source>
        <dbReference type="Proteomes" id="UP000005273"/>
    </source>
</evidence>
<keyword evidence="5" id="KW-1185">Reference proteome</keyword>
<feature type="domain" description="TRAP C4-dicarboxylate transport system permease DctM subunit" evidence="3">
    <location>
        <begin position="137"/>
        <end position="570"/>
    </location>
</feature>
<feature type="transmembrane region" description="Helical" evidence="2">
    <location>
        <begin position="316"/>
        <end position="339"/>
    </location>
</feature>
<keyword evidence="2" id="KW-0472">Membrane</keyword>
<feature type="transmembrane region" description="Helical" evidence="2">
    <location>
        <begin position="429"/>
        <end position="457"/>
    </location>
</feature>
<feature type="transmembrane region" description="Helical" evidence="2">
    <location>
        <begin position="544"/>
        <end position="562"/>
    </location>
</feature>
<dbReference type="PANTHER" id="PTHR43849:SF2">
    <property type="entry name" value="BLL3936 PROTEIN"/>
    <property type="match status" value="1"/>
</dbReference>
<protein>
    <submittedName>
        <fullName evidence="4">TRAP transporter, 4TM/12TM fusion protein</fullName>
    </submittedName>
</protein>
<dbReference type="AlphaFoldDB" id="A0A0T5XA49"/>